<keyword evidence="2" id="KW-0479">Metal-binding</keyword>
<evidence type="ECO:0000256" key="3">
    <source>
        <dbReference type="ARBA" id="ARBA00022837"/>
    </source>
</evidence>
<dbReference type="Gene3D" id="2.60.120.620">
    <property type="entry name" value="q2cbj1_9rhob like domain"/>
    <property type="match status" value="1"/>
</dbReference>
<dbReference type="OrthoDB" id="420380at2759"/>
<dbReference type="Proteomes" id="UP000515163">
    <property type="component" value="Unplaced"/>
</dbReference>
<dbReference type="PROSITE" id="PS50222">
    <property type="entry name" value="EF_HAND_2"/>
    <property type="match status" value="1"/>
</dbReference>
<evidence type="ECO:0000256" key="7">
    <source>
        <dbReference type="ARBA" id="ARBA00023004"/>
    </source>
</evidence>
<dbReference type="InterPro" id="IPR005123">
    <property type="entry name" value="Oxoglu/Fe-dep_dioxygenase_dom"/>
</dbReference>
<dbReference type="SUPFAM" id="SSF47473">
    <property type="entry name" value="EF-hand"/>
    <property type="match status" value="1"/>
</dbReference>
<dbReference type="Pfam" id="PF13640">
    <property type="entry name" value="2OG-FeII_Oxy_3"/>
    <property type="match status" value="1"/>
</dbReference>
<keyword evidence="11" id="KW-1185">Reference proteome</keyword>
<evidence type="ECO:0000256" key="1">
    <source>
        <dbReference type="ARBA" id="ARBA00001961"/>
    </source>
</evidence>
<keyword evidence="3" id="KW-0106">Calcium</keyword>
<dbReference type="Gene3D" id="1.10.238.10">
    <property type="entry name" value="EF-hand"/>
    <property type="match status" value="1"/>
</dbReference>
<feature type="chain" id="PRO_5027740522" evidence="8">
    <location>
        <begin position="25"/>
        <end position="409"/>
    </location>
</feature>
<keyword evidence="7" id="KW-0408">Iron</keyword>
<dbReference type="InParanoid" id="A0A6P8HTL0"/>
<dbReference type="GeneID" id="116292761"/>
<dbReference type="PROSITE" id="PS00018">
    <property type="entry name" value="EF_HAND_1"/>
    <property type="match status" value="1"/>
</dbReference>
<evidence type="ECO:0000313" key="11">
    <source>
        <dbReference type="Proteomes" id="UP000515163"/>
    </source>
</evidence>
<dbReference type="PANTHER" id="PTHR10869:SF246">
    <property type="entry name" value="TRANSMEMBRANE PROLYL 4-HYDROXYLASE"/>
    <property type="match status" value="1"/>
</dbReference>
<evidence type="ECO:0000313" key="12">
    <source>
        <dbReference type="RefSeq" id="XP_031555972.1"/>
    </source>
</evidence>
<dbReference type="SMART" id="SM00702">
    <property type="entry name" value="P4Hc"/>
    <property type="match status" value="1"/>
</dbReference>
<feature type="domain" description="EF-hand" evidence="9">
    <location>
        <begin position="163"/>
        <end position="189"/>
    </location>
</feature>
<evidence type="ECO:0000256" key="5">
    <source>
        <dbReference type="ARBA" id="ARBA00022964"/>
    </source>
</evidence>
<feature type="signal peptide" evidence="8">
    <location>
        <begin position="1"/>
        <end position="24"/>
    </location>
</feature>
<evidence type="ECO:0000256" key="4">
    <source>
        <dbReference type="ARBA" id="ARBA00022896"/>
    </source>
</evidence>
<dbReference type="AlphaFoldDB" id="A0A6P8HTL0"/>
<gene>
    <name evidence="12" type="primary">LOC116292761</name>
</gene>
<dbReference type="GO" id="GO:0005783">
    <property type="term" value="C:endoplasmic reticulum"/>
    <property type="evidence" value="ECO:0007669"/>
    <property type="project" value="TreeGrafter"/>
</dbReference>
<keyword evidence="4" id="KW-0847">Vitamin C</keyword>
<proteinExistence type="predicted"/>
<evidence type="ECO:0000259" key="10">
    <source>
        <dbReference type="PROSITE" id="PS51471"/>
    </source>
</evidence>
<dbReference type="GO" id="GO:0005506">
    <property type="term" value="F:iron ion binding"/>
    <property type="evidence" value="ECO:0007669"/>
    <property type="project" value="InterPro"/>
</dbReference>
<dbReference type="InterPro" id="IPR011992">
    <property type="entry name" value="EF-hand-dom_pair"/>
</dbReference>
<dbReference type="InterPro" id="IPR006620">
    <property type="entry name" value="Pro_4_hyd_alph"/>
</dbReference>
<dbReference type="InterPro" id="IPR044862">
    <property type="entry name" value="Pro_4_hyd_alph_FE2OG_OXY"/>
</dbReference>
<sequence length="409" mass="47328">MASLRNLLFIFSLFAEVFFRLSLAQHRSRFLKPCFEEDKERELEFCSEPNADCYLTEPMKKSPSDFLLVRIDGHKKGHVQEVDLDEERNYTLITKAMKPLMFEIPNFLSHKECDHIVELAKKNGLHTSIAGFNHTVYEGNLDEELATVTTEIPPEKFEYAMDFFLWDRNGDGVIDTEEIKYFIGRNKLLFLDEEELNKMFEKLDFDGYKDDLELILFYYRVIKLTKLPRKLIQGGEALQVVRYGPSGHYHVHYDSMPVHDGKKAELPCCHQRTKEQRNAECRLCRFITILYYLNDVEEGGETAFIVADNATFTRDVLTTPSSTRPRDDFNLSLNCHKANLVVAPKKGHAIMWYNHFIDEDTGLLGEVDEYSLHGGCDVIKGEKWIANNWLTAPPSGRDHIPSVYDIGFD</sequence>
<feature type="domain" description="Fe2OG dioxygenase" evidence="10">
    <location>
        <begin position="234"/>
        <end position="392"/>
    </location>
</feature>
<protein>
    <submittedName>
        <fullName evidence="12">Transmembrane prolyl 4-hydroxylase-like</fullName>
    </submittedName>
</protein>
<dbReference type="GO" id="GO:0031418">
    <property type="term" value="F:L-ascorbic acid binding"/>
    <property type="evidence" value="ECO:0007669"/>
    <property type="project" value="UniProtKB-KW"/>
</dbReference>
<evidence type="ECO:0000256" key="6">
    <source>
        <dbReference type="ARBA" id="ARBA00023002"/>
    </source>
</evidence>
<dbReference type="GO" id="GO:0005509">
    <property type="term" value="F:calcium ion binding"/>
    <property type="evidence" value="ECO:0007669"/>
    <property type="project" value="InterPro"/>
</dbReference>
<dbReference type="PANTHER" id="PTHR10869">
    <property type="entry name" value="PROLYL 4-HYDROXYLASE ALPHA SUBUNIT"/>
    <property type="match status" value="1"/>
</dbReference>
<name>A0A6P8HTL0_ACTTE</name>
<reference evidence="12" key="1">
    <citation type="submission" date="2025-08" db="UniProtKB">
        <authorList>
            <consortium name="RefSeq"/>
        </authorList>
    </citation>
    <scope>IDENTIFICATION</scope>
    <source>
        <tissue evidence="12">Tentacle</tissue>
    </source>
</reference>
<evidence type="ECO:0000259" key="9">
    <source>
        <dbReference type="PROSITE" id="PS50222"/>
    </source>
</evidence>
<organism evidence="11 12">
    <name type="scientific">Actinia tenebrosa</name>
    <name type="common">Australian red waratah sea anemone</name>
    <dbReference type="NCBI Taxonomy" id="6105"/>
    <lineage>
        <taxon>Eukaryota</taxon>
        <taxon>Metazoa</taxon>
        <taxon>Cnidaria</taxon>
        <taxon>Anthozoa</taxon>
        <taxon>Hexacorallia</taxon>
        <taxon>Actiniaria</taxon>
        <taxon>Actiniidae</taxon>
        <taxon>Actinia</taxon>
    </lineage>
</organism>
<dbReference type="InterPro" id="IPR045054">
    <property type="entry name" value="P4HA-like"/>
</dbReference>
<accession>A0A6P8HTL0</accession>
<keyword evidence="6" id="KW-0560">Oxidoreductase</keyword>
<dbReference type="InterPro" id="IPR018247">
    <property type="entry name" value="EF_Hand_1_Ca_BS"/>
</dbReference>
<evidence type="ECO:0000256" key="8">
    <source>
        <dbReference type="SAM" id="SignalP"/>
    </source>
</evidence>
<keyword evidence="5" id="KW-0223">Dioxygenase</keyword>
<comment type="cofactor">
    <cofactor evidence="1">
        <name>L-ascorbate</name>
        <dbReference type="ChEBI" id="CHEBI:38290"/>
    </cofactor>
</comment>
<dbReference type="PROSITE" id="PS51471">
    <property type="entry name" value="FE2OG_OXY"/>
    <property type="match status" value="1"/>
</dbReference>
<keyword evidence="8" id="KW-0732">Signal</keyword>
<dbReference type="KEGG" id="aten:116292761"/>
<dbReference type="GO" id="GO:0004656">
    <property type="term" value="F:procollagen-proline 4-dioxygenase activity"/>
    <property type="evidence" value="ECO:0007669"/>
    <property type="project" value="TreeGrafter"/>
</dbReference>
<dbReference type="InterPro" id="IPR002048">
    <property type="entry name" value="EF_hand_dom"/>
</dbReference>
<evidence type="ECO:0000256" key="2">
    <source>
        <dbReference type="ARBA" id="ARBA00022723"/>
    </source>
</evidence>
<dbReference type="RefSeq" id="XP_031555972.1">
    <property type="nucleotide sequence ID" value="XM_031700112.1"/>
</dbReference>